<dbReference type="GO" id="GO:0043165">
    <property type="term" value="P:Gram-negative-bacterium-type cell outer membrane assembly"/>
    <property type="evidence" value="ECO:0007669"/>
    <property type="project" value="UniProtKB-UniRule"/>
</dbReference>
<sequence length="175" mass="19495" precursor="true">MHRKSYSRLGLVFIASALLLATGITQAERGAAVQLESDRAEMSQATGIGVYTGNVELTHGDTIIRGDRMTVHTSQNREIERVVVEGEPANFVRAREGQQEPIRGYAPRMEYHATAPEHVRLLQGARLVQGTNEFTGETIHYDLTEERVAAEGAGERRTRITFFPRQDENAEGEDE</sequence>
<dbReference type="AlphaFoldDB" id="A0A3E0X117"/>
<accession>A0A3E0X117</accession>
<evidence type="ECO:0000256" key="4">
    <source>
        <dbReference type="HAMAP-Rule" id="MF_01914"/>
    </source>
</evidence>
<evidence type="ECO:0000313" key="7">
    <source>
        <dbReference type="Proteomes" id="UP000256763"/>
    </source>
</evidence>
<keyword evidence="1 4" id="KW-0813">Transport</keyword>
<evidence type="ECO:0000256" key="2">
    <source>
        <dbReference type="ARBA" id="ARBA00022729"/>
    </source>
</evidence>
<keyword evidence="3 4" id="KW-0574">Periplasm</keyword>
<dbReference type="GO" id="GO:0015920">
    <property type="term" value="P:lipopolysaccharide transport"/>
    <property type="evidence" value="ECO:0007669"/>
    <property type="project" value="UniProtKB-UniRule"/>
</dbReference>
<evidence type="ECO:0000313" key="6">
    <source>
        <dbReference type="EMBL" id="RFA37867.1"/>
    </source>
</evidence>
<keyword evidence="7" id="KW-1185">Reference proteome</keyword>
<dbReference type="Gene3D" id="2.60.450.10">
    <property type="entry name" value="Lipopolysaccharide (LPS) transport protein A like domain"/>
    <property type="match status" value="1"/>
</dbReference>
<dbReference type="OrthoDB" id="9795964at2"/>
<comment type="caution">
    <text evidence="6">The sequence shown here is derived from an EMBL/GenBank/DDBJ whole genome shotgun (WGS) entry which is preliminary data.</text>
</comment>
<feature type="chain" id="PRO_5017841202" description="Lipopolysaccharide export system protein LptA" evidence="4">
    <location>
        <begin position="28"/>
        <end position="175"/>
    </location>
</feature>
<name>A0A3E0X117_9GAMM</name>
<evidence type="ECO:0000256" key="3">
    <source>
        <dbReference type="ARBA" id="ARBA00022764"/>
    </source>
</evidence>
<dbReference type="PANTHER" id="PTHR36504">
    <property type="entry name" value="LIPOPOLYSACCHARIDE EXPORT SYSTEM PROTEIN LPTA"/>
    <property type="match status" value="1"/>
</dbReference>
<gene>
    <name evidence="4" type="primary">lptA</name>
    <name evidence="6" type="ORF">CAL65_08005</name>
</gene>
<dbReference type="InterPro" id="IPR014340">
    <property type="entry name" value="LptA"/>
</dbReference>
<evidence type="ECO:0000256" key="1">
    <source>
        <dbReference type="ARBA" id="ARBA00022448"/>
    </source>
</evidence>
<dbReference type="HAMAP" id="MF_01914">
    <property type="entry name" value="LPS_assembly_LptA"/>
    <property type="match status" value="1"/>
</dbReference>
<dbReference type="GO" id="GO:0001530">
    <property type="term" value="F:lipopolysaccharide binding"/>
    <property type="evidence" value="ECO:0007669"/>
    <property type="project" value="InterPro"/>
</dbReference>
<dbReference type="InterPro" id="IPR052037">
    <property type="entry name" value="LPS_export_LptA"/>
</dbReference>
<keyword evidence="2 4" id="KW-0732">Signal</keyword>
<reference evidence="7" key="1">
    <citation type="submission" date="2017-05" db="EMBL/GenBank/DDBJ databases">
        <authorList>
            <person name="Sharma S."/>
            <person name="Sidhu C."/>
            <person name="Pinnaka A.K."/>
        </authorList>
    </citation>
    <scope>NUCLEOTIDE SEQUENCE [LARGE SCALE GENOMIC DNA]</scope>
    <source>
        <strain evidence="7">AK93</strain>
    </source>
</reference>
<feature type="domain" description="Organic solvent tolerance-like N-terminal" evidence="5">
    <location>
        <begin position="35"/>
        <end position="146"/>
    </location>
</feature>
<dbReference type="PANTHER" id="PTHR36504:SF1">
    <property type="entry name" value="LIPOPOLYSACCHARIDE EXPORT SYSTEM PROTEIN LPTA"/>
    <property type="match status" value="1"/>
</dbReference>
<dbReference type="InterPro" id="IPR005653">
    <property type="entry name" value="OstA-like_N"/>
</dbReference>
<organism evidence="6 7">
    <name type="scientific">Alkalilimnicola ehrlichii</name>
    <dbReference type="NCBI Taxonomy" id="351052"/>
    <lineage>
        <taxon>Bacteria</taxon>
        <taxon>Pseudomonadati</taxon>
        <taxon>Pseudomonadota</taxon>
        <taxon>Gammaproteobacteria</taxon>
        <taxon>Chromatiales</taxon>
        <taxon>Ectothiorhodospiraceae</taxon>
        <taxon>Alkalilimnicola</taxon>
    </lineage>
</organism>
<protein>
    <recommendedName>
        <fullName evidence="4">Lipopolysaccharide export system protein LptA</fullName>
    </recommendedName>
</protein>
<dbReference type="Proteomes" id="UP000256763">
    <property type="component" value="Unassembled WGS sequence"/>
</dbReference>
<comment type="subcellular location">
    <subcellularLocation>
        <location evidence="4">Periplasm</location>
    </subcellularLocation>
</comment>
<comment type="similarity">
    <text evidence="4">Belongs to the LptA family.</text>
</comment>
<dbReference type="GO" id="GO:0030288">
    <property type="term" value="C:outer membrane-bounded periplasmic space"/>
    <property type="evidence" value="ECO:0007669"/>
    <property type="project" value="TreeGrafter"/>
</dbReference>
<dbReference type="NCBIfam" id="TIGR03002">
    <property type="entry name" value="outer_YhbN_LptA"/>
    <property type="match status" value="1"/>
</dbReference>
<dbReference type="EMBL" id="NFZW01000006">
    <property type="protein sequence ID" value="RFA37867.1"/>
    <property type="molecule type" value="Genomic_DNA"/>
</dbReference>
<proteinExistence type="inferred from homology"/>
<comment type="function">
    <text evidence="4">Involved in the assembly of lipopolysaccharide (LPS). Required for the translocation of LPS from the inner membrane to the outer membrane. May form a bridge between the inner membrane and the outer membrane, via interactions with LptC and LptD, thereby facilitating LPS transfer across the periplasm.</text>
</comment>
<dbReference type="RefSeq" id="WP_116301576.1">
    <property type="nucleotide sequence ID" value="NZ_NFZV01000005.1"/>
</dbReference>
<dbReference type="GO" id="GO:0009279">
    <property type="term" value="C:cell outer membrane"/>
    <property type="evidence" value="ECO:0007669"/>
    <property type="project" value="TreeGrafter"/>
</dbReference>
<feature type="signal peptide" evidence="4">
    <location>
        <begin position="1"/>
        <end position="27"/>
    </location>
</feature>
<dbReference type="Pfam" id="PF03968">
    <property type="entry name" value="LptD_N"/>
    <property type="match status" value="1"/>
</dbReference>
<dbReference type="GO" id="GO:0017089">
    <property type="term" value="F:glycolipid transfer activity"/>
    <property type="evidence" value="ECO:0007669"/>
    <property type="project" value="TreeGrafter"/>
</dbReference>
<evidence type="ECO:0000259" key="5">
    <source>
        <dbReference type="Pfam" id="PF03968"/>
    </source>
</evidence>
<comment type="subunit">
    <text evidence="4">Component of the lipopolysaccharide transport and assembly complex.</text>
</comment>